<reference evidence="1 2" key="1">
    <citation type="submission" date="2015-12" db="EMBL/GenBank/DDBJ databases">
        <title>Diversity of Burkholderia near neighbor genomes.</title>
        <authorList>
            <person name="Sahl J."/>
            <person name="Wagner D."/>
            <person name="Keim P."/>
        </authorList>
    </citation>
    <scope>NUCLEOTIDE SEQUENCE [LARGE SCALE GENOMIC DNA]</scope>
    <source>
        <strain evidence="1 2">BDU8</strain>
    </source>
</reference>
<dbReference type="Proteomes" id="UP000067711">
    <property type="component" value="Chromosome 1"/>
</dbReference>
<accession>A0A1B4G6U9</accession>
<proteinExistence type="predicted"/>
<evidence type="ECO:0000313" key="1">
    <source>
        <dbReference type="EMBL" id="AOJ11646.1"/>
    </source>
</evidence>
<name>A0A1B4G6U9_9BURK</name>
<protein>
    <submittedName>
        <fullName evidence="1">Uncharacterized protein</fullName>
    </submittedName>
</protein>
<sequence>MRFGAPGEPPNPACFALRGSPFAAGGGVWVCGFCEEPLAGYRESRRYCFEHIAPIAHGRRRHIESPKRKAKK</sequence>
<dbReference type="AlphaFoldDB" id="A0A1B4G6U9"/>
<gene>
    <name evidence="1" type="ORF">WS71_31890</name>
</gene>
<dbReference type="EMBL" id="CP013389">
    <property type="protein sequence ID" value="AOJ11646.1"/>
    <property type="molecule type" value="Genomic_DNA"/>
</dbReference>
<organism evidence="1 2">
    <name type="scientific">Burkholderia mayonis</name>
    <dbReference type="NCBI Taxonomy" id="1385591"/>
    <lineage>
        <taxon>Bacteria</taxon>
        <taxon>Pseudomonadati</taxon>
        <taxon>Pseudomonadota</taxon>
        <taxon>Betaproteobacteria</taxon>
        <taxon>Burkholderiales</taxon>
        <taxon>Burkholderiaceae</taxon>
        <taxon>Burkholderia</taxon>
        <taxon>pseudomallei group</taxon>
    </lineage>
</organism>
<evidence type="ECO:0000313" key="2">
    <source>
        <dbReference type="Proteomes" id="UP000067711"/>
    </source>
</evidence>